<dbReference type="EMBL" id="JACOQK010000001">
    <property type="protein sequence ID" value="MBC5788408.1"/>
    <property type="molecule type" value="Genomic_DNA"/>
</dbReference>
<proteinExistence type="predicted"/>
<keyword evidence="12" id="KW-1185">Reference proteome</keyword>
<evidence type="ECO:0000256" key="3">
    <source>
        <dbReference type="ARBA" id="ARBA00022801"/>
    </source>
</evidence>
<protein>
    <recommendedName>
        <fullName evidence="2">alpha-L-rhamnosidase</fullName>
        <ecNumber evidence="2">3.2.1.40</ecNumber>
    </recommendedName>
</protein>
<dbReference type="Gene3D" id="2.60.120.260">
    <property type="entry name" value="Galactose-binding domain-like"/>
    <property type="match status" value="2"/>
</dbReference>
<keyword evidence="5" id="KW-0812">Transmembrane</keyword>
<dbReference type="EC" id="3.2.1.40" evidence="2"/>
<dbReference type="InterPro" id="IPR013737">
    <property type="entry name" value="Bac_rhamnosid_N"/>
</dbReference>
<keyword evidence="6" id="KW-0732">Signal</keyword>
<feature type="domain" description="Alpha-L-rhamnosidase C-terminal" evidence="10">
    <location>
        <begin position="881"/>
        <end position="954"/>
    </location>
</feature>
<dbReference type="GO" id="GO:0016787">
    <property type="term" value="F:hydrolase activity"/>
    <property type="evidence" value="ECO:0007669"/>
    <property type="project" value="UniProtKB-KW"/>
</dbReference>
<dbReference type="PANTHER" id="PTHR33307:SF6">
    <property type="entry name" value="ALPHA-RHAMNOSIDASE (EUROFUNG)-RELATED"/>
    <property type="match status" value="1"/>
</dbReference>
<accession>A0ABR7ITE5</accession>
<gene>
    <name evidence="11" type="ORF">H8Z77_10370</name>
</gene>
<dbReference type="Proteomes" id="UP000649151">
    <property type="component" value="Unassembled WGS sequence"/>
</dbReference>
<dbReference type="PANTHER" id="PTHR33307">
    <property type="entry name" value="ALPHA-RHAMNOSIDASE (EUROFUNG)"/>
    <property type="match status" value="1"/>
</dbReference>
<feature type="compositionally biased region" description="Low complexity" evidence="4">
    <location>
        <begin position="1005"/>
        <end position="1028"/>
    </location>
</feature>
<dbReference type="Gene3D" id="2.60.40.10">
    <property type="entry name" value="Immunoglobulins"/>
    <property type="match status" value="1"/>
</dbReference>
<feature type="domain" description="Alpha-L-rhamnosidase six-hairpin glycosidase" evidence="9">
    <location>
        <begin position="518"/>
        <end position="878"/>
    </location>
</feature>
<dbReference type="Pfam" id="PF25788">
    <property type="entry name" value="Ig_Rha78A_N"/>
    <property type="match status" value="1"/>
</dbReference>
<evidence type="ECO:0000259" key="7">
    <source>
        <dbReference type="Pfam" id="PF05592"/>
    </source>
</evidence>
<sequence length="1062" mass="115640">MKSKKMLAAVIAAAMATTVGLSSLPAFAQDSYTLIDDLTINYQVNPLGVDFQDAVRFSWNMDSNLIGQGQQSYQIKLYQDNTTGNPIWDSGVVSSSQSSGISYNGNQLKNETHYCWTVTVVDKQGKSITSEPAHFDTGCDFGDAKWIMPTSQENGAPMLRTEQKLTGKEVASAKLYISSLGIYTAYLNGQEVKAEQNGETVDDIFNPGWTDYKYYTNYQTYDVTDYISGDSLAMGVMLGKGWYAGNISSVGAYQDVIGDSGEGATNELALIAKLAITYADGSTQVINTNQNDWKSSDYSPVTANDYFDGESYDANIAKKVAGWNNVGYDTSNWSNVTEGNYVGKLHSSTKAVARVAEEYTQHPVSAFTYNDSETLTPEQAGNDFGAVTKHDVDISKDITLKAGDKLIVDMGQNMVGVTNLSISGPQGATMTLRHAEMLNDGRKNPTLESGGSDGPKDTLYMRAITNAKVTDTYTFSDDATQTFQPSFTYHGFRYVEITADQDITIHNIQGKVITAVGEQTGHLETSNADINQLVSNTLWSQKGNYLSIPTDCPQRGERAGWTGDAQLFAQTGVYNYDVLSFLENYNEVMQEHASQNGDAYGAIMPSSFVGFFATTVASGWSDAGVIIPWVLYQQTGDTTLIEEYYSQMDAYMDTVDKQGYNAGLFGDWLAFSGASTPYLNAVYQIYTTQLMSKMADAIGNSNAKQKYDMKYDTLKSSFMKKYVDEQGNVLSSTADGVTTSNHGYPVIDNAQTALLWALKCGLYDSTEQRDTMIANLIINIKNEDGSIREGYDENTLGVGFLGVNVILPVLTEIGAEDVAYDLLLQDSMPSWLYSVKNGATTIWERWNSYSVENSFGDSGMNSFNHYSYGACLEWMYEYMSGINADEDNPGFQSIILQPTVDESGRITYANGSYDSVYGNIVSNWTANDGTMSSYHAEIPANTSATLYLPVTEEMAKSINVEGITFIGMEENNGETVAAFTVEAGGYDFTIDGDKLNVSVADGYVTNNTEPTPSNPSEEPNSKPSSNSSQASPQTGDVALPIAGVAILAIAGGAAYVMKKMKK</sequence>
<dbReference type="Gene3D" id="2.60.420.10">
    <property type="entry name" value="Maltose phosphorylase, domain 3"/>
    <property type="match status" value="1"/>
</dbReference>
<evidence type="ECO:0000256" key="2">
    <source>
        <dbReference type="ARBA" id="ARBA00012652"/>
    </source>
</evidence>
<evidence type="ECO:0000256" key="4">
    <source>
        <dbReference type="SAM" id="MobiDB-lite"/>
    </source>
</evidence>
<feature type="chain" id="PRO_5045124838" description="alpha-L-rhamnosidase" evidence="6">
    <location>
        <begin position="29"/>
        <end position="1062"/>
    </location>
</feature>
<feature type="transmembrane region" description="Helical" evidence="5">
    <location>
        <begin position="1037"/>
        <end position="1057"/>
    </location>
</feature>
<feature type="domain" description="Bacterial alpha-L-rhamnosidase N-terminal" evidence="8">
    <location>
        <begin position="168"/>
        <end position="341"/>
    </location>
</feature>
<dbReference type="SUPFAM" id="SSF48208">
    <property type="entry name" value="Six-hairpin glycosidases"/>
    <property type="match status" value="1"/>
</dbReference>
<feature type="domain" description="Alpha-L-rhamnosidase concanavalin-like" evidence="7">
    <location>
        <begin position="404"/>
        <end position="513"/>
    </location>
</feature>
<evidence type="ECO:0000256" key="6">
    <source>
        <dbReference type="SAM" id="SignalP"/>
    </source>
</evidence>
<dbReference type="RefSeq" id="WP_186996951.1">
    <property type="nucleotide sequence ID" value="NZ_JACOQK010000001.1"/>
</dbReference>
<dbReference type="InterPro" id="IPR013783">
    <property type="entry name" value="Ig-like_fold"/>
</dbReference>
<comment type="caution">
    <text evidence="11">The sequence shown here is derived from an EMBL/GenBank/DDBJ whole genome shotgun (WGS) entry which is preliminary data.</text>
</comment>
<dbReference type="Pfam" id="PF08531">
    <property type="entry name" value="Bac_rhamnosid_N"/>
    <property type="match status" value="1"/>
</dbReference>
<dbReference type="InterPro" id="IPR012341">
    <property type="entry name" value="6hp_glycosidase-like_sf"/>
</dbReference>
<evidence type="ECO:0000259" key="9">
    <source>
        <dbReference type="Pfam" id="PF17389"/>
    </source>
</evidence>
<keyword evidence="5" id="KW-0472">Membrane</keyword>
<evidence type="ECO:0000259" key="8">
    <source>
        <dbReference type="Pfam" id="PF08531"/>
    </source>
</evidence>
<organism evidence="11 12">
    <name type="scientific">Clostridium facile</name>
    <dbReference type="NCBI Taxonomy" id="2763035"/>
    <lineage>
        <taxon>Bacteria</taxon>
        <taxon>Bacillati</taxon>
        <taxon>Bacillota</taxon>
        <taxon>Clostridia</taxon>
        <taxon>Eubacteriales</taxon>
        <taxon>Clostridiaceae</taxon>
        <taxon>Clostridium</taxon>
    </lineage>
</organism>
<name>A0ABR7ITE5_9CLOT</name>
<dbReference type="PIRSF" id="PIRSF010631">
    <property type="entry name" value="A-rhamnsds"/>
    <property type="match status" value="1"/>
</dbReference>
<dbReference type="Pfam" id="PF05592">
    <property type="entry name" value="Bac_rhamnosid"/>
    <property type="match status" value="1"/>
</dbReference>
<evidence type="ECO:0000256" key="5">
    <source>
        <dbReference type="SAM" id="Phobius"/>
    </source>
</evidence>
<keyword evidence="3 11" id="KW-0378">Hydrolase</keyword>
<reference evidence="11 12" key="1">
    <citation type="submission" date="2020-08" db="EMBL/GenBank/DDBJ databases">
        <title>Genome public.</title>
        <authorList>
            <person name="Liu C."/>
            <person name="Sun Q."/>
        </authorList>
    </citation>
    <scope>NUCLEOTIDE SEQUENCE [LARGE SCALE GENOMIC DNA]</scope>
    <source>
        <strain evidence="11 12">NSJ-27</strain>
    </source>
</reference>
<dbReference type="Pfam" id="PF17390">
    <property type="entry name" value="Bac_rhamnosid_C"/>
    <property type="match status" value="1"/>
</dbReference>
<comment type="catalytic activity">
    <reaction evidence="1">
        <text>Hydrolysis of terminal non-reducing alpha-L-rhamnose residues in alpha-L-rhamnosides.</text>
        <dbReference type="EC" id="3.2.1.40"/>
    </reaction>
</comment>
<feature type="signal peptide" evidence="6">
    <location>
        <begin position="1"/>
        <end position="28"/>
    </location>
</feature>
<dbReference type="InterPro" id="IPR008902">
    <property type="entry name" value="Rhamnosid_concanavalin"/>
</dbReference>
<dbReference type="Pfam" id="PF17389">
    <property type="entry name" value="Bac_rhamnosid6H"/>
    <property type="match status" value="1"/>
</dbReference>
<evidence type="ECO:0000259" key="10">
    <source>
        <dbReference type="Pfam" id="PF17390"/>
    </source>
</evidence>
<evidence type="ECO:0000256" key="1">
    <source>
        <dbReference type="ARBA" id="ARBA00001445"/>
    </source>
</evidence>
<keyword evidence="5" id="KW-1133">Transmembrane helix</keyword>
<dbReference type="InterPro" id="IPR035398">
    <property type="entry name" value="Bac_rhamnosid_C"/>
</dbReference>
<dbReference type="InterPro" id="IPR008928">
    <property type="entry name" value="6-hairpin_glycosidase_sf"/>
</dbReference>
<dbReference type="InterPro" id="IPR035396">
    <property type="entry name" value="Bac_rhamnosid6H"/>
</dbReference>
<feature type="region of interest" description="Disordered" evidence="4">
    <location>
        <begin position="1003"/>
        <end position="1035"/>
    </location>
</feature>
<evidence type="ECO:0000313" key="11">
    <source>
        <dbReference type="EMBL" id="MBC5788408.1"/>
    </source>
</evidence>
<dbReference type="Gene3D" id="1.50.10.10">
    <property type="match status" value="1"/>
</dbReference>
<dbReference type="InterPro" id="IPR016007">
    <property type="entry name" value="Alpha_rhamnosid"/>
</dbReference>
<evidence type="ECO:0000313" key="12">
    <source>
        <dbReference type="Proteomes" id="UP000649151"/>
    </source>
</evidence>